<dbReference type="Proteomes" id="UP000653730">
    <property type="component" value="Unassembled WGS sequence"/>
</dbReference>
<dbReference type="EC" id="4.2.3.-" evidence="1"/>
<dbReference type="AlphaFoldDB" id="A0A926Q1Y7"/>
<dbReference type="SUPFAM" id="SSF48576">
    <property type="entry name" value="Terpenoid synthases"/>
    <property type="match status" value="1"/>
</dbReference>
<name>A0A926Q1Y7_9FLAO</name>
<dbReference type="PANTHER" id="PTHR35201:SF4">
    <property type="entry name" value="BETA-PINACENE SYNTHASE-RELATED"/>
    <property type="match status" value="1"/>
</dbReference>
<evidence type="ECO:0000256" key="1">
    <source>
        <dbReference type="RuleBase" id="RU366034"/>
    </source>
</evidence>
<dbReference type="SFLD" id="SFLDS00005">
    <property type="entry name" value="Isoprenoid_Synthase_Type_I"/>
    <property type="match status" value="1"/>
</dbReference>
<organism evidence="2 3">
    <name type="scientific">Sinomicrobium weinanense</name>
    <dbReference type="NCBI Taxonomy" id="2842200"/>
    <lineage>
        <taxon>Bacteria</taxon>
        <taxon>Pseudomonadati</taxon>
        <taxon>Bacteroidota</taxon>
        <taxon>Flavobacteriia</taxon>
        <taxon>Flavobacteriales</taxon>
        <taxon>Flavobacteriaceae</taxon>
        <taxon>Sinomicrobium</taxon>
    </lineage>
</organism>
<dbReference type="RefSeq" id="WP_187965282.1">
    <property type="nucleotide sequence ID" value="NZ_JACVDC010000021.1"/>
</dbReference>
<dbReference type="GO" id="GO:0046872">
    <property type="term" value="F:metal ion binding"/>
    <property type="evidence" value="ECO:0007669"/>
    <property type="project" value="UniProtKB-KW"/>
</dbReference>
<gene>
    <name evidence="2" type="ORF">IBL28_09150</name>
</gene>
<dbReference type="SFLD" id="SFLDG01020">
    <property type="entry name" value="Terpene_Cyclase_Like_2"/>
    <property type="match status" value="1"/>
</dbReference>
<keyword evidence="1" id="KW-0456">Lyase</keyword>
<protein>
    <recommendedName>
        <fullName evidence="1">Terpene synthase</fullName>
        <ecNumber evidence="1">4.2.3.-</ecNumber>
    </recommendedName>
</protein>
<comment type="caution">
    <text evidence="2">The sequence shown here is derived from an EMBL/GenBank/DDBJ whole genome shotgun (WGS) entry which is preliminary data.</text>
</comment>
<evidence type="ECO:0000313" key="3">
    <source>
        <dbReference type="Proteomes" id="UP000653730"/>
    </source>
</evidence>
<reference evidence="2 3" key="1">
    <citation type="submission" date="2020-09" db="EMBL/GenBank/DDBJ databases">
        <title>Sinomicrobium weinanense sp. nov., a halophilic bacteria isolated from saline-alkali soil.</title>
        <authorList>
            <person name="Wu P."/>
            <person name="Ren H."/>
            <person name="Mei Y."/>
            <person name="Liang Y."/>
            <person name="Chen Z."/>
        </authorList>
    </citation>
    <scope>NUCLEOTIDE SEQUENCE [LARGE SCALE GENOMIC DNA]</scope>
    <source>
        <strain evidence="2 3">FJxs</strain>
    </source>
</reference>
<accession>A0A926Q1Y7</accession>
<dbReference type="EMBL" id="JACVDC010000021">
    <property type="protein sequence ID" value="MBC9796132.1"/>
    <property type="molecule type" value="Genomic_DNA"/>
</dbReference>
<dbReference type="Pfam" id="PF19086">
    <property type="entry name" value="Terpene_syn_C_2"/>
    <property type="match status" value="1"/>
</dbReference>
<dbReference type="PANTHER" id="PTHR35201">
    <property type="entry name" value="TERPENE SYNTHASE"/>
    <property type="match status" value="1"/>
</dbReference>
<keyword evidence="1" id="KW-0460">Magnesium</keyword>
<comment type="similarity">
    <text evidence="1">Belongs to the terpene synthase family.</text>
</comment>
<evidence type="ECO:0000313" key="2">
    <source>
        <dbReference type="EMBL" id="MBC9796132.1"/>
    </source>
</evidence>
<dbReference type="InterPro" id="IPR034686">
    <property type="entry name" value="Terpene_cyclase-like_2"/>
</dbReference>
<keyword evidence="3" id="KW-1185">Reference proteome</keyword>
<sequence>MKISIPRPFWPFPSFISPYAKEVHEHNTQWLQQYNLLPDKVTYDQYKGQRYGYMTSRMYPTAGREVLFAITDFFSLMFLLDDGLDKKVSSKMSEVKSRQALEKFISTSVTVMNSRKEIPLQPGKEIFSALADCWVRLCAFSEKQWQENMIRSFADTFNAAVWELENVARGYCPTLEEYMKYRPLFAGTNIATDTSVIASNIQLPEEIMQYPAIQRLVALARNLVSFANDMFSLGKEVAQNASDDKHNLVLVMQEMYGLSFEDAILKAAEFHDEQAREFLSLSSDLPVFETSIDREVSRYVTALTYFVKGNIDWSENETTRYTFSYSE</sequence>
<keyword evidence="1" id="KW-0479">Metal-binding</keyword>
<dbReference type="Gene3D" id="1.10.600.10">
    <property type="entry name" value="Farnesyl Diphosphate Synthase"/>
    <property type="match status" value="1"/>
</dbReference>
<comment type="cofactor">
    <cofactor evidence="1">
        <name>Mg(2+)</name>
        <dbReference type="ChEBI" id="CHEBI:18420"/>
    </cofactor>
</comment>
<dbReference type="InterPro" id="IPR008949">
    <property type="entry name" value="Isoprenoid_synthase_dom_sf"/>
</dbReference>
<proteinExistence type="inferred from homology"/>
<dbReference type="GO" id="GO:0010333">
    <property type="term" value="F:terpene synthase activity"/>
    <property type="evidence" value="ECO:0007669"/>
    <property type="project" value="InterPro"/>
</dbReference>